<dbReference type="Gene3D" id="3.40.1580.10">
    <property type="entry name" value="SMI1/KNR4-like"/>
    <property type="match status" value="1"/>
</dbReference>
<dbReference type="EMBL" id="BOOY01000032">
    <property type="protein sequence ID" value="GIJ05193.1"/>
    <property type="molecule type" value="Genomic_DNA"/>
</dbReference>
<sequence length="152" mass="16638">MFADEDDPYTGPPLDDDAVRRAEQLLGVRLPGSYVAALRIRNGGRLARRCYPTPFPTSWAPDHFEVLRLRGIGGAEGIETESPYLIGEWDYPDIGVVICDTPSGGHDTVMLDYTGCGPLDEPAVAYIDEDRVPRRVAASFGEFLARLQPAEG</sequence>
<accession>A0A8J3YAZ2</accession>
<dbReference type="SMART" id="SM00860">
    <property type="entry name" value="SMI1_KNR4"/>
    <property type="match status" value="1"/>
</dbReference>
<evidence type="ECO:0000259" key="1">
    <source>
        <dbReference type="SMART" id="SM00860"/>
    </source>
</evidence>
<comment type="caution">
    <text evidence="2">The sequence shown here is derived from an EMBL/GenBank/DDBJ whole genome shotgun (WGS) entry which is preliminary data.</text>
</comment>
<dbReference type="InterPro" id="IPR018958">
    <property type="entry name" value="Knr4/Smi1-like_dom"/>
</dbReference>
<reference evidence="2" key="1">
    <citation type="submission" date="2021-01" db="EMBL/GenBank/DDBJ databases">
        <title>Whole genome shotgun sequence of Spirilliplanes yamanashiensis NBRC 15828.</title>
        <authorList>
            <person name="Komaki H."/>
            <person name="Tamura T."/>
        </authorList>
    </citation>
    <scope>NUCLEOTIDE SEQUENCE</scope>
    <source>
        <strain evidence="2">NBRC 15828</strain>
    </source>
</reference>
<proteinExistence type="predicted"/>
<organism evidence="2 3">
    <name type="scientific">Spirilliplanes yamanashiensis</name>
    <dbReference type="NCBI Taxonomy" id="42233"/>
    <lineage>
        <taxon>Bacteria</taxon>
        <taxon>Bacillati</taxon>
        <taxon>Actinomycetota</taxon>
        <taxon>Actinomycetes</taxon>
        <taxon>Micromonosporales</taxon>
        <taxon>Micromonosporaceae</taxon>
        <taxon>Spirilliplanes</taxon>
    </lineage>
</organism>
<dbReference type="InterPro" id="IPR037883">
    <property type="entry name" value="Knr4/Smi1-like_sf"/>
</dbReference>
<dbReference type="Pfam" id="PF09346">
    <property type="entry name" value="SMI1_KNR4"/>
    <property type="match status" value="1"/>
</dbReference>
<gene>
    <name evidence="2" type="ORF">Sya03_45450</name>
</gene>
<feature type="domain" description="Knr4/Smi1-like" evidence="1">
    <location>
        <begin position="13"/>
        <end position="146"/>
    </location>
</feature>
<keyword evidence="3" id="KW-1185">Reference proteome</keyword>
<dbReference type="RefSeq" id="WP_203940409.1">
    <property type="nucleotide sequence ID" value="NZ_BAAAGJ010000011.1"/>
</dbReference>
<evidence type="ECO:0000313" key="3">
    <source>
        <dbReference type="Proteomes" id="UP000652013"/>
    </source>
</evidence>
<protein>
    <recommendedName>
        <fullName evidence="1">Knr4/Smi1-like domain-containing protein</fullName>
    </recommendedName>
</protein>
<name>A0A8J3YAZ2_9ACTN</name>
<dbReference type="SUPFAM" id="SSF160631">
    <property type="entry name" value="SMI1/KNR4-like"/>
    <property type="match status" value="1"/>
</dbReference>
<dbReference type="Proteomes" id="UP000652013">
    <property type="component" value="Unassembled WGS sequence"/>
</dbReference>
<evidence type="ECO:0000313" key="2">
    <source>
        <dbReference type="EMBL" id="GIJ05193.1"/>
    </source>
</evidence>
<dbReference type="AlphaFoldDB" id="A0A8J3YAZ2"/>